<feature type="binding site" evidence="8">
    <location>
        <begin position="12"/>
        <end position="14"/>
    </location>
    <ligand>
        <name>GTP</name>
        <dbReference type="ChEBI" id="CHEBI:37565"/>
    </ligand>
</feature>
<evidence type="ECO:0000256" key="4">
    <source>
        <dbReference type="ARBA" id="ARBA00022741"/>
    </source>
</evidence>
<protein>
    <recommendedName>
        <fullName evidence="8">Molybdenum cofactor guanylyltransferase</fullName>
        <shortName evidence="8">MoCo guanylyltransferase</shortName>
        <ecNumber evidence="8">2.7.7.77</ecNumber>
    </recommendedName>
    <alternativeName>
        <fullName evidence="8">GTP:molybdopterin guanylyltransferase</fullName>
    </alternativeName>
    <alternativeName>
        <fullName evidence="8">Mo-MPT guanylyltransferase</fullName>
    </alternativeName>
    <alternativeName>
        <fullName evidence="8">Molybdopterin guanylyltransferase</fullName>
    </alternativeName>
    <alternativeName>
        <fullName evidence="8">Molybdopterin-guanine dinucleotide synthase</fullName>
        <shortName evidence="8">MGD synthase</shortName>
    </alternativeName>
</protein>
<dbReference type="GO" id="GO:0046872">
    <property type="term" value="F:metal ion binding"/>
    <property type="evidence" value="ECO:0007669"/>
    <property type="project" value="UniProtKB-KW"/>
</dbReference>
<comment type="subunit">
    <text evidence="8">Monomer.</text>
</comment>
<feature type="binding site" evidence="8">
    <location>
        <position position="25"/>
    </location>
    <ligand>
        <name>GTP</name>
        <dbReference type="ChEBI" id="CHEBI:37565"/>
    </ligand>
</feature>
<evidence type="ECO:0000256" key="1">
    <source>
        <dbReference type="ARBA" id="ARBA00022490"/>
    </source>
</evidence>
<dbReference type="GO" id="GO:0061603">
    <property type="term" value="F:molybdenum cofactor guanylyltransferase activity"/>
    <property type="evidence" value="ECO:0007669"/>
    <property type="project" value="UniProtKB-EC"/>
</dbReference>
<evidence type="ECO:0000256" key="3">
    <source>
        <dbReference type="ARBA" id="ARBA00022723"/>
    </source>
</evidence>
<dbReference type="CDD" id="cd02503">
    <property type="entry name" value="MobA"/>
    <property type="match status" value="1"/>
</dbReference>
<name>A0A1H5WE27_9VIBR</name>
<evidence type="ECO:0000256" key="5">
    <source>
        <dbReference type="ARBA" id="ARBA00022842"/>
    </source>
</evidence>
<sequence>MLHPTQTSWVILAGGQASRMGGNDKGLIDFNGKPLIEYVIDRMSSQTDSITINANRNKDRYQKYAPVVSDTYPDFPGPLGGMHAGLQAADTDWVGFVPCDSPFVDNNVVARFCQSAEPDTDILVAHDGEFHQPVFTMFHKRVLPKLEAFLDRGDRKIILLYKECNTKYVDFSDNPECFVNLNTPEELTALATANDTTSKSTL</sequence>
<comment type="function">
    <text evidence="8">Transfers a GMP moiety from GTP to Mo-molybdopterin (Mo-MPT) cofactor (Moco or molybdenum cofactor) to form Mo-molybdopterin guanine dinucleotide (Mo-MGD) cofactor.</text>
</comment>
<keyword evidence="3 8" id="KW-0479">Metal-binding</keyword>
<dbReference type="EMBL" id="FNVG01000005">
    <property type="protein sequence ID" value="SEF97057.1"/>
    <property type="molecule type" value="Genomic_DNA"/>
</dbReference>
<dbReference type="RefSeq" id="WP_103879707.1">
    <property type="nucleotide sequence ID" value="NZ_FNVG01000005.1"/>
</dbReference>
<dbReference type="GO" id="GO:1902758">
    <property type="term" value="P:bis(molybdopterin guanine dinucleotide)molybdenum biosynthetic process"/>
    <property type="evidence" value="ECO:0007669"/>
    <property type="project" value="TreeGrafter"/>
</dbReference>
<evidence type="ECO:0000256" key="7">
    <source>
        <dbReference type="ARBA" id="ARBA00023150"/>
    </source>
</evidence>
<accession>A0A1H5WE27</accession>
<comment type="catalytic activity">
    <reaction evidence="8">
        <text>Mo-molybdopterin + GTP + H(+) = Mo-molybdopterin guanine dinucleotide + diphosphate</text>
        <dbReference type="Rhea" id="RHEA:34243"/>
        <dbReference type="ChEBI" id="CHEBI:15378"/>
        <dbReference type="ChEBI" id="CHEBI:33019"/>
        <dbReference type="ChEBI" id="CHEBI:37565"/>
        <dbReference type="ChEBI" id="CHEBI:71302"/>
        <dbReference type="ChEBI" id="CHEBI:71310"/>
        <dbReference type="EC" id="2.7.7.77"/>
    </reaction>
</comment>
<dbReference type="InterPro" id="IPR013482">
    <property type="entry name" value="Molybde_CF_guanTrfase"/>
</dbReference>
<proteinExistence type="inferred from homology"/>
<dbReference type="AlphaFoldDB" id="A0A1H5WE27"/>
<comment type="similarity">
    <text evidence="8">Belongs to the MobA family.</text>
</comment>
<dbReference type="EC" id="2.7.7.77" evidence="8"/>
<dbReference type="GO" id="GO:0005737">
    <property type="term" value="C:cytoplasm"/>
    <property type="evidence" value="ECO:0007669"/>
    <property type="project" value="UniProtKB-SubCell"/>
</dbReference>
<evidence type="ECO:0000256" key="6">
    <source>
        <dbReference type="ARBA" id="ARBA00023134"/>
    </source>
</evidence>
<keyword evidence="5 8" id="KW-0460">Magnesium</keyword>
<keyword evidence="2 8" id="KW-0808">Transferase</keyword>
<evidence type="ECO:0000313" key="11">
    <source>
        <dbReference type="Proteomes" id="UP000236721"/>
    </source>
</evidence>
<dbReference type="InterPro" id="IPR029044">
    <property type="entry name" value="Nucleotide-diphossugar_trans"/>
</dbReference>
<comment type="domain">
    <text evidence="8">The N-terminal domain determines nucleotide recognition and specific binding, while the C-terminal domain determines the specific binding to the target protein.</text>
</comment>
<dbReference type="SUPFAM" id="SSF53448">
    <property type="entry name" value="Nucleotide-diphospho-sugar transferases"/>
    <property type="match status" value="1"/>
</dbReference>
<dbReference type="Proteomes" id="UP000236721">
    <property type="component" value="Unassembled WGS sequence"/>
</dbReference>
<dbReference type="PANTHER" id="PTHR19136:SF81">
    <property type="entry name" value="MOLYBDENUM COFACTOR GUANYLYLTRANSFERASE"/>
    <property type="match status" value="1"/>
</dbReference>
<feature type="binding site" evidence="8">
    <location>
        <position position="100"/>
    </location>
    <ligand>
        <name>Mg(2+)</name>
        <dbReference type="ChEBI" id="CHEBI:18420"/>
    </ligand>
</feature>
<organism evidence="10 11">
    <name type="scientific">Vibrio hangzhouensis</name>
    <dbReference type="NCBI Taxonomy" id="462991"/>
    <lineage>
        <taxon>Bacteria</taxon>
        <taxon>Pseudomonadati</taxon>
        <taxon>Pseudomonadota</taxon>
        <taxon>Gammaproteobacteria</taxon>
        <taxon>Vibrionales</taxon>
        <taxon>Vibrionaceae</taxon>
        <taxon>Vibrio</taxon>
    </lineage>
</organism>
<keyword evidence="7 8" id="KW-0501">Molybdenum cofactor biosynthesis</keyword>
<comment type="cofactor">
    <cofactor evidence="8">
        <name>Mg(2+)</name>
        <dbReference type="ChEBI" id="CHEBI:18420"/>
    </cofactor>
</comment>
<dbReference type="HAMAP" id="MF_00316">
    <property type="entry name" value="MobA"/>
    <property type="match status" value="1"/>
</dbReference>
<dbReference type="OrthoDB" id="9788394at2"/>
<keyword evidence="1 8" id="KW-0963">Cytoplasm</keyword>
<dbReference type="NCBIfam" id="TIGR02665">
    <property type="entry name" value="molyb_mobA"/>
    <property type="match status" value="1"/>
</dbReference>
<keyword evidence="11" id="KW-1185">Reference proteome</keyword>
<keyword evidence="6 8" id="KW-0342">GTP-binding</keyword>
<dbReference type="InterPro" id="IPR025877">
    <property type="entry name" value="MobA-like_NTP_Trfase"/>
</dbReference>
<reference evidence="11" key="1">
    <citation type="submission" date="2016-10" db="EMBL/GenBank/DDBJ databases">
        <authorList>
            <person name="Varghese N."/>
            <person name="Submissions S."/>
        </authorList>
    </citation>
    <scope>NUCLEOTIDE SEQUENCE [LARGE SCALE GENOMIC DNA]</scope>
    <source>
        <strain evidence="11">CGMCC 1.7062</strain>
    </source>
</reference>
<dbReference type="GO" id="GO:0005525">
    <property type="term" value="F:GTP binding"/>
    <property type="evidence" value="ECO:0007669"/>
    <property type="project" value="UniProtKB-UniRule"/>
</dbReference>
<dbReference type="PANTHER" id="PTHR19136">
    <property type="entry name" value="MOLYBDENUM COFACTOR GUANYLYLTRANSFERASE"/>
    <property type="match status" value="1"/>
</dbReference>
<evidence type="ECO:0000313" key="10">
    <source>
        <dbReference type="EMBL" id="SEF97057.1"/>
    </source>
</evidence>
<feature type="binding site" evidence="8">
    <location>
        <position position="100"/>
    </location>
    <ligand>
        <name>GTP</name>
        <dbReference type="ChEBI" id="CHEBI:37565"/>
    </ligand>
</feature>
<feature type="binding site" evidence="8">
    <location>
        <position position="70"/>
    </location>
    <ligand>
        <name>GTP</name>
        <dbReference type="ChEBI" id="CHEBI:37565"/>
    </ligand>
</feature>
<feature type="domain" description="MobA-like NTP transferase" evidence="9">
    <location>
        <begin position="10"/>
        <end position="158"/>
    </location>
</feature>
<comment type="subcellular location">
    <subcellularLocation>
        <location evidence="8">Cytoplasm</location>
    </subcellularLocation>
</comment>
<gene>
    <name evidence="8" type="primary">mobA</name>
    <name evidence="10" type="ORF">SAMN04488244_105210</name>
</gene>
<dbReference type="Pfam" id="PF12804">
    <property type="entry name" value="NTP_transf_3"/>
    <property type="match status" value="1"/>
</dbReference>
<evidence type="ECO:0000256" key="2">
    <source>
        <dbReference type="ARBA" id="ARBA00022679"/>
    </source>
</evidence>
<keyword evidence="4 8" id="KW-0547">Nucleotide-binding</keyword>
<evidence type="ECO:0000259" key="9">
    <source>
        <dbReference type="Pfam" id="PF12804"/>
    </source>
</evidence>
<evidence type="ECO:0000256" key="8">
    <source>
        <dbReference type="HAMAP-Rule" id="MF_00316"/>
    </source>
</evidence>
<dbReference type="Gene3D" id="3.90.550.10">
    <property type="entry name" value="Spore Coat Polysaccharide Biosynthesis Protein SpsA, Chain A"/>
    <property type="match status" value="1"/>
</dbReference>
<feature type="binding site" evidence="8">
    <location>
        <position position="53"/>
    </location>
    <ligand>
        <name>GTP</name>
        <dbReference type="ChEBI" id="CHEBI:37565"/>
    </ligand>
</feature>